<dbReference type="Pfam" id="PF21294">
    <property type="entry name" value="Polysacc_lyase_14"/>
    <property type="match status" value="1"/>
</dbReference>
<comment type="caution">
    <text evidence="4">The sequence shown here is derived from an EMBL/GenBank/DDBJ whole genome shotgun (WGS) entry which is preliminary data.</text>
</comment>
<gene>
    <name evidence="4" type="ORF">CTheo_3219</name>
</gene>
<dbReference type="GO" id="GO:0016829">
    <property type="term" value="F:lyase activity"/>
    <property type="evidence" value="ECO:0007669"/>
    <property type="project" value="UniProtKB-KW"/>
</dbReference>
<protein>
    <submittedName>
        <fullName evidence="4">Polysaccharide lyase family 14 protein</fullName>
    </submittedName>
</protein>
<feature type="domain" description="Polysaccharide lyase 14" evidence="3">
    <location>
        <begin position="188"/>
        <end position="364"/>
    </location>
</feature>
<keyword evidence="5" id="KW-1185">Reference proteome</keyword>
<dbReference type="EMBL" id="SSOP01000040">
    <property type="protein sequence ID" value="KAB5593301.1"/>
    <property type="molecule type" value="Genomic_DNA"/>
</dbReference>
<name>A0A5N5QP42_9AGAM</name>
<keyword evidence="2" id="KW-0732">Signal</keyword>
<dbReference type="Gene3D" id="2.60.120.200">
    <property type="match status" value="1"/>
</dbReference>
<proteinExistence type="predicted"/>
<accession>A0A5N5QP42</accession>
<evidence type="ECO:0000313" key="5">
    <source>
        <dbReference type="Proteomes" id="UP000383932"/>
    </source>
</evidence>
<organism evidence="4 5">
    <name type="scientific">Ceratobasidium theobromae</name>
    <dbReference type="NCBI Taxonomy" id="1582974"/>
    <lineage>
        <taxon>Eukaryota</taxon>
        <taxon>Fungi</taxon>
        <taxon>Dikarya</taxon>
        <taxon>Basidiomycota</taxon>
        <taxon>Agaricomycotina</taxon>
        <taxon>Agaricomycetes</taxon>
        <taxon>Cantharellales</taxon>
        <taxon>Ceratobasidiaceae</taxon>
        <taxon>Ceratobasidium</taxon>
    </lineage>
</organism>
<evidence type="ECO:0000313" key="4">
    <source>
        <dbReference type="EMBL" id="KAB5593301.1"/>
    </source>
</evidence>
<dbReference type="AlphaFoldDB" id="A0A5N5QP42"/>
<feature type="region of interest" description="Disordered" evidence="1">
    <location>
        <begin position="362"/>
        <end position="413"/>
    </location>
</feature>
<evidence type="ECO:0000256" key="2">
    <source>
        <dbReference type="SAM" id="SignalP"/>
    </source>
</evidence>
<dbReference type="OrthoDB" id="10069995at2759"/>
<sequence length="559" mass="59949">MYSGGAILGVLVVSPIALGALVKGNSNVVINGGSPKIVNPSVARVFEDAATTNMAGARLMIAEDARTPTAGSPATPLLLSPPAPPRPALPTFFVTVTPPPVTQTIFDTVTITQTITIAPPPPPPSPPTPTPLHSWYAPPDFDNLDCFNILKYGFGQSNLEVVQGIPASASAVVDAFTPVPTGAQEWNNQMSAIEAFYPQGSINPGNSPQGGADFYANPLPALAWAQNVTFAYSVFLPVDFEPVRGGKLPGLYGGKTGCSGGDAALDCFSTRLMWRANAEGELYLYAPKDKQTPQVCNTPPRSICEADYGLSIGRGSFRFTPGQWTHVSQTVVLNTPGKQDGYFTLDVDGERIMDLSGLYYRQNPANTRDDDDDEDVGAESMGAGDPDGTSRSNDRVTWDVGNPDQNNDSQDSEGFLGHILVAPSGTAGQPNLRFDVWNAPGRQPVFIAANPYFGRIIRRGNIPSDRSHVVTMTRMLRPATVIAVSQVTKTQLATITGSPTEVIEVVKFAVTGKVPGFSGIFFRLVEAMLNRGCVLINHQYIFWRPHAKLRNSKRPKDMV</sequence>
<evidence type="ECO:0000259" key="3">
    <source>
        <dbReference type="Pfam" id="PF21294"/>
    </source>
</evidence>
<dbReference type="PANTHER" id="PTHR40124:SF1">
    <property type="entry name" value="DISAGGREGATASE RELATED REPEAT PROTEIN"/>
    <property type="match status" value="1"/>
</dbReference>
<feature type="signal peptide" evidence="2">
    <location>
        <begin position="1"/>
        <end position="19"/>
    </location>
</feature>
<reference evidence="4 5" key="1">
    <citation type="journal article" date="2019" name="Fungal Biol. Biotechnol.">
        <title>Draft genome sequence of fastidious pathogen Ceratobasidium theobromae, which causes vascular-streak dieback in Theobroma cacao.</title>
        <authorList>
            <person name="Ali S.S."/>
            <person name="Asman A."/>
            <person name="Shao J."/>
            <person name="Firmansyah A.P."/>
            <person name="Susilo A.W."/>
            <person name="Rosmana A."/>
            <person name="McMahon P."/>
            <person name="Junaid M."/>
            <person name="Guest D."/>
            <person name="Kheng T.Y."/>
            <person name="Meinhardt L.W."/>
            <person name="Bailey B.A."/>
        </authorList>
    </citation>
    <scope>NUCLEOTIDE SEQUENCE [LARGE SCALE GENOMIC DNA]</scope>
    <source>
        <strain evidence="4 5">CT2</strain>
    </source>
</reference>
<dbReference type="PANTHER" id="PTHR40124">
    <property type="match status" value="1"/>
</dbReference>
<dbReference type="InterPro" id="IPR048958">
    <property type="entry name" value="Polysacc_lyase_14"/>
</dbReference>
<evidence type="ECO:0000256" key="1">
    <source>
        <dbReference type="SAM" id="MobiDB-lite"/>
    </source>
</evidence>
<feature type="chain" id="PRO_5024311728" evidence="2">
    <location>
        <begin position="20"/>
        <end position="559"/>
    </location>
</feature>
<dbReference type="Proteomes" id="UP000383932">
    <property type="component" value="Unassembled WGS sequence"/>
</dbReference>
<keyword evidence="4" id="KW-0456">Lyase</keyword>